<dbReference type="SMART" id="SM00360">
    <property type="entry name" value="RRM"/>
    <property type="match status" value="1"/>
</dbReference>
<keyword evidence="2 4" id="KW-0694">RNA-binding</keyword>
<feature type="compositionally biased region" description="Basic residues" evidence="5">
    <location>
        <begin position="96"/>
        <end position="118"/>
    </location>
</feature>
<dbReference type="WBParaSite" id="TCLT_0000801401-mRNA-1">
    <property type="protein sequence ID" value="TCLT_0000801401-mRNA-1"/>
    <property type="gene ID" value="TCLT_0000801401"/>
</dbReference>
<evidence type="ECO:0000313" key="8">
    <source>
        <dbReference type="Proteomes" id="UP000276776"/>
    </source>
</evidence>
<feature type="compositionally biased region" description="Basic residues" evidence="5">
    <location>
        <begin position="144"/>
        <end position="158"/>
    </location>
</feature>
<dbReference type="STRING" id="103827.A0A0N5D4V3"/>
<evidence type="ECO:0000256" key="3">
    <source>
        <dbReference type="ARBA" id="ARBA00023242"/>
    </source>
</evidence>
<dbReference type="SUPFAM" id="SSF54928">
    <property type="entry name" value="RNA-binding domain, RBD"/>
    <property type="match status" value="1"/>
</dbReference>
<dbReference type="CDD" id="cd12337">
    <property type="entry name" value="RRM1_SRSF4_like"/>
    <property type="match status" value="1"/>
</dbReference>
<organism evidence="9">
    <name type="scientific">Thelazia callipaeda</name>
    <name type="common">Oriental eyeworm</name>
    <name type="synonym">Parasitic nematode</name>
    <dbReference type="NCBI Taxonomy" id="103827"/>
    <lineage>
        <taxon>Eukaryota</taxon>
        <taxon>Metazoa</taxon>
        <taxon>Ecdysozoa</taxon>
        <taxon>Nematoda</taxon>
        <taxon>Chromadorea</taxon>
        <taxon>Rhabditida</taxon>
        <taxon>Spirurina</taxon>
        <taxon>Spiruromorpha</taxon>
        <taxon>Thelazioidea</taxon>
        <taxon>Thelaziidae</taxon>
        <taxon>Thelazia</taxon>
    </lineage>
</organism>
<dbReference type="Pfam" id="PF00076">
    <property type="entry name" value="RRM_1"/>
    <property type="match status" value="1"/>
</dbReference>
<accession>A0A0N5D4V3</accession>
<feature type="domain" description="RRM" evidence="6">
    <location>
        <begin position="3"/>
        <end position="68"/>
    </location>
</feature>
<comment type="subcellular location">
    <subcellularLocation>
        <location evidence="1">Nucleus</location>
    </subcellularLocation>
</comment>
<evidence type="ECO:0000256" key="4">
    <source>
        <dbReference type="PROSITE-ProRule" id="PRU00176"/>
    </source>
</evidence>
<feature type="compositionally biased region" description="Basic and acidic residues" evidence="5">
    <location>
        <begin position="81"/>
        <end position="95"/>
    </location>
</feature>
<proteinExistence type="predicted"/>
<sequence>MGSRVYVGRLSYRAHERDIERFFRGYGRITEILLKNGYAFVEFSDRRDAEDAVHDLNGRSLLGDSVAILRVIVQNAKSRPRGRDMYRERLRERSRSRERRRSHNRRRSHSRDRKKRKHSSSDSDSLADNRRRSSSRSLSQSPRKSIKKAVSGKRRRHDRSSSSRSRSPEDRKYKDKRKEPKYRSSSETEGSVDRSEGNKHKIIVRGFDSRGKFAKTIVKVVKKLFECYGMASAVLSPENKIFGFRNLMRFAFISHYCHQHIIIIRMAHNSECCVPNISRSFRPHSFTPSVHSFVRSYVCFELCNHIQVFHVSVVYGVSFVHTPSSDYATLITWRFRLKHAAKKYGHLMDFKMRSDNSCCMY</sequence>
<dbReference type="PANTHER" id="PTHR48038">
    <property type="entry name" value="RIBONUCLEOPROTEIN RB97D"/>
    <property type="match status" value="1"/>
</dbReference>
<dbReference type="InterPro" id="IPR000504">
    <property type="entry name" value="RRM_dom"/>
</dbReference>
<feature type="compositionally biased region" description="Basic and acidic residues" evidence="5">
    <location>
        <begin position="166"/>
        <end position="196"/>
    </location>
</feature>
<keyword evidence="3" id="KW-0539">Nucleus</keyword>
<dbReference type="InterPro" id="IPR035979">
    <property type="entry name" value="RBD_domain_sf"/>
</dbReference>
<dbReference type="AlphaFoldDB" id="A0A0N5D4V3"/>
<evidence type="ECO:0000313" key="9">
    <source>
        <dbReference type="WBParaSite" id="TCLT_0000801401-mRNA-1"/>
    </source>
</evidence>
<dbReference type="PROSITE" id="PS50102">
    <property type="entry name" value="RRM"/>
    <property type="match status" value="1"/>
</dbReference>
<gene>
    <name evidence="7" type="ORF">TCLT_LOCUS8003</name>
</gene>
<dbReference type="GO" id="GO:0003723">
    <property type="term" value="F:RNA binding"/>
    <property type="evidence" value="ECO:0007669"/>
    <property type="project" value="UniProtKB-UniRule"/>
</dbReference>
<dbReference type="EMBL" id="UYYF01004569">
    <property type="protein sequence ID" value="VDN05518.1"/>
    <property type="molecule type" value="Genomic_DNA"/>
</dbReference>
<evidence type="ECO:0000256" key="5">
    <source>
        <dbReference type="SAM" id="MobiDB-lite"/>
    </source>
</evidence>
<dbReference type="InterPro" id="IPR012677">
    <property type="entry name" value="Nucleotide-bd_a/b_plait_sf"/>
</dbReference>
<reference evidence="9" key="1">
    <citation type="submission" date="2017-02" db="UniProtKB">
        <authorList>
            <consortium name="WormBaseParasite"/>
        </authorList>
    </citation>
    <scope>IDENTIFICATION</scope>
</reference>
<keyword evidence="8" id="KW-1185">Reference proteome</keyword>
<evidence type="ECO:0000256" key="1">
    <source>
        <dbReference type="ARBA" id="ARBA00004123"/>
    </source>
</evidence>
<evidence type="ECO:0000313" key="7">
    <source>
        <dbReference type="EMBL" id="VDN05518.1"/>
    </source>
</evidence>
<dbReference type="GO" id="GO:0005634">
    <property type="term" value="C:nucleus"/>
    <property type="evidence" value="ECO:0007669"/>
    <property type="project" value="UniProtKB-SubCell"/>
</dbReference>
<name>A0A0N5D4V3_THECL</name>
<evidence type="ECO:0000256" key="2">
    <source>
        <dbReference type="ARBA" id="ARBA00022884"/>
    </source>
</evidence>
<dbReference type="Gene3D" id="3.30.70.330">
    <property type="match status" value="1"/>
</dbReference>
<dbReference type="Proteomes" id="UP000276776">
    <property type="component" value="Unassembled WGS sequence"/>
</dbReference>
<dbReference type="PANTHER" id="PTHR48038:SF3">
    <property type="entry name" value="SPLICING FACTOR, ARGININE_SERINE-RICH 1-RELATED"/>
    <property type="match status" value="1"/>
</dbReference>
<feature type="region of interest" description="Disordered" evidence="5">
    <location>
        <begin position="77"/>
        <end position="196"/>
    </location>
</feature>
<dbReference type="OrthoDB" id="1099063at2759"/>
<evidence type="ECO:0000259" key="6">
    <source>
        <dbReference type="PROSITE" id="PS50102"/>
    </source>
</evidence>
<reference evidence="7 8" key="2">
    <citation type="submission" date="2018-11" db="EMBL/GenBank/DDBJ databases">
        <authorList>
            <consortium name="Pathogen Informatics"/>
        </authorList>
    </citation>
    <scope>NUCLEOTIDE SEQUENCE [LARGE SCALE GENOMIC DNA]</scope>
</reference>
<protein>
    <submittedName>
        <fullName evidence="9">RRM domain-containing protein</fullName>
    </submittedName>
</protein>